<dbReference type="EMBL" id="BAABIC010000011">
    <property type="protein sequence ID" value="GAA4693896.1"/>
    <property type="molecule type" value="Genomic_DNA"/>
</dbReference>
<accession>A0ABP8WQL7</accession>
<keyword evidence="9" id="KW-0472">Membrane</keyword>
<dbReference type="SFLD" id="SFLDF00027">
    <property type="entry name" value="p-type_atpase"/>
    <property type="match status" value="1"/>
</dbReference>
<dbReference type="SUPFAM" id="SSF56784">
    <property type="entry name" value="HAD-like"/>
    <property type="match status" value="1"/>
</dbReference>
<dbReference type="Pfam" id="PF00702">
    <property type="entry name" value="Hydrolase"/>
    <property type="match status" value="1"/>
</dbReference>
<dbReference type="Gene3D" id="1.20.1110.10">
    <property type="entry name" value="Calcium-transporting ATPase, transmembrane domain"/>
    <property type="match status" value="2"/>
</dbReference>
<dbReference type="RefSeq" id="WP_345381556.1">
    <property type="nucleotide sequence ID" value="NZ_BAABIC010000011.1"/>
</dbReference>
<keyword evidence="14" id="KW-1185">Reference proteome</keyword>
<dbReference type="SFLD" id="SFLDS00003">
    <property type="entry name" value="Haloacid_Dehalogenase"/>
    <property type="match status" value="1"/>
</dbReference>
<protein>
    <submittedName>
        <fullName evidence="13">Cation-translocating P-type ATPase</fullName>
    </submittedName>
</protein>
<dbReference type="InterPro" id="IPR023214">
    <property type="entry name" value="HAD_sf"/>
</dbReference>
<dbReference type="Pfam" id="PF00689">
    <property type="entry name" value="Cation_ATPase_C"/>
    <property type="match status" value="1"/>
</dbReference>
<feature type="domain" description="Cation-transporting P-type ATPase N-terminal" evidence="12">
    <location>
        <begin position="613"/>
        <end position="684"/>
    </location>
</feature>
<feature type="region of interest" description="Disordered" evidence="11">
    <location>
        <begin position="242"/>
        <end position="261"/>
    </location>
</feature>
<proteinExistence type="predicted"/>
<evidence type="ECO:0000256" key="11">
    <source>
        <dbReference type="SAM" id="MobiDB-lite"/>
    </source>
</evidence>
<feature type="region of interest" description="Disordered" evidence="11">
    <location>
        <begin position="1456"/>
        <end position="1479"/>
    </location>
</feature>
<dbReference type="SUPFAM" id="SSF81660">
    <property type="entry name" value="Metal cation-transporting ATPase, ATP-binding domain N"/>
    <property type="match status" value="1"/>
</dbReference>
<evidence type="ECO:0000256" key="4">
    <source>
        <dbReference type="ARBA" id="ARBA00022741"/>
    </source>
</evidence>
<evidence type="ECO:0000256" key="8">
    <source>
        <dbReference type="ARBA" id="ARBA00022989"/>
    </source>
</evidence>
<dbReference type="PROSITE" id="PS00154">
    <property type="entry name" value="ATPASE_E1_E2"/>
    <property type="match status" value="1"/>
</dbReference>
<evidence type="ECO:0000256" key="6">
    <source>
        <dbReference type="ARBA" id="ARBA00022842"/>
    </source>
</evidence>
<evidence type="ECO:0000256" key="9">
    <source>
        <dbReference type="ARBA" id="ARBA00023136"/>
    </source>
</evidence>
<evidence type="ECO:0000256" key="7">
    <source>
        <dbReference type="ARBA" id="ARBA00022967"/>
    </source>
</evidence>
<evidence type="ECO:0000256" key="10">
    <source>
        <dbReference type="ARBA" id="ARBA00049360"/>
    </source>
</evidence>
<dbReference type="InterPro" id="IPR044492">
    <property type="entry name" value="P_typ_ATPase_HD_dom"/>
</dbReference>
<comment type="catalytic activity">
    <reaction evidence="10">
        <text>ATP + H2O = ADP + phosphate + H(+)</text>
        <dbReference type="Rhea" id="RHEA:13065"/>
        <dbReference type="ChEBI" id="CHEBI:15377"/>
        <dbReference type="ChEBI" id="CHEBI:15378"/>
        <dbReference type="ChEBI" id="CHEBI:30616"/>
        <dbReference type="ChEBI" id="CHEBI:43474"/>
        <dbReference type="ChEBI" id="CHEBI:456216"/>
    </reaction>
</comment>
<sequence>MLQRVLDVAAVAVGTVAGTAVATANGVTELISAVGTGIGSGSPERVHLPLRGVHTDPDAAVRAEAGIARHEAVRRAEVNAVLGTVMVEFDPGSAGEAEIERVVRAVEQDSGLAEAPRSGREHPGHPARALREAALVGLHTTGLLYTAIGRAVPVLPITVPGSIVALIDATPRLRGVLAQALGEAATDVLLGGASAISNAAGRRPVGLAVDAAQRYVVHREAQSRRRAWAAWETALAEQESGHRAEAVPARSRPVSVPPGPVETVSEWATGLTLGGGLLLGLTGPVPLASTALAVGVPKAAQVGRQAFAARLGRDLAERGSLVLDGAALRRLDRVDTIVLDVDLLCTGRYVVTEVVPVAGSAEDESSELVERAHDLVDLRRPRRSRTREGWAVVPLDDPAALPSQAHEAAAELARRSSVVLALRRADEVRALVAVEDELDPYAEAVVAAAGRAGLVLVAGPRQLARRLDADGQVPGGAELADSVTRLQTDGHVVALVSRRTTALDAADVGVGLVPGRRSGPPWTADVLAGTAAEVCLVLDAVSPAHRTSRRAAQLAIGGSVLGGVLALLGPPTGAGGRAAAAVHTAALLALGYGTWCGSDPGRRPGPVPSDRTPWHAMSARAVLDAVETSRGGLSEQEARRRQQDRPSPAERSEVGLVRASVEELANPVTPALGAGAGISAVTGSLLDPLLILGVLALNGLIGGVQRVSAQRALRTLHRSSATRVRVRRGETEDERRSDELVRGDVIRLHAGDAVPADCRVLSAHDLEIDESSLTGESAPVAKSVRASSARTLADRHSMLYEGTVVAAGRCEAVVVATGTSTEVGRTLRRDGEQAPPTGVEMRLHELTARVLPLTVGAGVLVIAIDLLRRRPVRAALTRAVGLAVAAVPEGLPFVATVAELAAARRLSARGALVRNSSTIEALGRVTALCFDKTGTLTEGRITLRQVSDGTASATVDDPLPEGLRDVVAAAVRASPFRADPRQVAHQTDQAVLRGAELLGISAENGHALVEQLDELPFETHRGYHATLWRGRSGSRISVKGAPEVVLPLCTAGARGGGTSAPDARAGIEAEVDRLARQGHRVLAVAQRRVPDQDRLAEADVTDLEFRGLVALVDPVRPTAARSVATLRGAGVDVAMITGDHPSTARSIAAELDLLDGRDVLTGADLDRLDDARLVEALPRTAVYARVTPAQKARIVRLLQQNGHTVAVTGDGANDAPAIRLADVGIALGTRATPAAREAADVVITDDRIETLTDAVVEGRGMWSSVRDALSILLGGNLGEIAYTLGTGIIGGPGALNARQLLLVNMLTDVLPAMAVAVRPPPEVSPEALLAEGPERSLGRSLNRDIAVRASITAVTATAAWLLVRPVSTPRQAGTTGLVALVGAQLGQTLAVRGRTPLVALAVVASLALLAVAVQVPGLSHVVGSRPLLPHQWAVALGAAAGAGLAQLVAQGFTDRAGARLSPDRHREADQRAPGRHRDG</sequence>
<dbReference type="Gene3D" id="3.40.50.1000">
    <property type="entry name" value="HAD superfamily/HAD-like"/>
    <property type="match status" value="2"/>
</dbReference>
<dbReference type="Gene3D" id="2.70.150.10">
    <property type="entry name" value="Calcium-transporting ATPase, cytoplasmic transduction domain A"/>
    <property type="match status" value="1"/>
</dbReference>
<dbReference type="Pfam" id="PF00122">
    <property type="entry name" value="E1-E2_ATPase"/>
    <property type="match status" value="1"/>
</dbReference>
<dbReference type="InterPro" id="IPR059000">
    <property type="entry name" value="ATPase_P-type_domA"/>
</dbReference>
<reference evidence="14" key="1">
    <citation type="journal article" date="2019" name="Int. J. Syst. Evol. Microbiol.">
        <title>The Global Catalogue of Microorganisms (GCM) 10K type strain sequencing project: providing services to taxonomists for standard genome sequencing and annotation.</title>
        <authorList>
            <consortium name="The Broad Institute Genomics Platform"/>
            <consortium name="The Broad Institute Genome Sequencing Center for Infectious Disease"/>
            <person name="Wu L."/>
            <person name="Ma J."/>
        </authorList>
    </citation>
    <scope>NUCLEOTIDE SEQUENCE [LARGE SCALE GENOMIC DNA]</scope>
    <source>
        <strain evidence="14">JCM 18055</strain>
    </source>
</reference>
<keyword evidence="4" id="KW-0547">Nucleotide-binding</keyword>
<dbReference type="InterPro" id="IPR001757">
    <property type="entry name" value="P_typ_ATPase"/>
</dbReference>
<dbReference type="NCBIfam" id="TIGR01494">
    <property type="entry name" value="ATPase_P-type"/>
    <property type="match status" value="2"/>
</dbReference>
<dbReference type="InterPro" id="IPR004014">
    <property type="entry name" value="ATPase_P-typ_cation-transptr_N"/>
</dbReference>
<dbReference type="SUPFAM" id="SSF81653">
    <property type="entry name" value="Calcium ATPase, transduction domain A"/>
    <property type="match status" value="1"/>
</dbReference>
<dbReference type="PANTHER" id="PTHR24093:SF513">
    <property type="entry name" value="CATION-TRANSPORTING ATPASE I-RELATED"/>
    <property type="match status" value="1"/>
</dbReference>
<dbReference type="SMART" id="SM00831">
    <property type="entry name" value="Cation_ATPase_N"/>
    <property type="match status" value="1"/>
</dbReference>
<keyword evidence="3" id="KW-0479">Metal-binding</keyword>
<organism evidence="13 14">
    <name type="scientific">Pseudonocardia yuanmonensis</name>
    <dbReference type="NCBI Taxonomy" id="1095914"/>
    <lineage>
        <taxon>Bacteria</taxon>
        <taxon>Bacillati</taxon>
        <taxon>Actinomycetota</taxon>
        <taxon>Actinomycetes</taxon>
        <taxon>Pseudonocardiales</taxon>
        <taxon>Pseudonocardiaceae</taxon>
        <taxon>Pseudonocardia</taxon>
    </lineage>
</organism>
<comment type="caution">
    <text evidence="13">The sequence shown here is derived from an EMBL/GenBank/DDBJ whole genome shotgun (WGS) entry which is preliminary data.</text>
</comment>
<dbReference type="InterPro" id="IPR036412">
    <property type="entry name" value="HAD-like_sf"/>
</dbReference>
<keyword evidence="2" id="KW-0812">Transmembrane</keyword>
<dbReference type="InterPro" id="IPR006068">
    <property type="entry name" value="ATPase_P-typ_cation-transptr_C"/>
</dbReference>
<dbReference type="Gene3D" id="3.40.1110.10">
    <property type="entry name" value="Calcium-transporting ATPase, cytoplasmic domain N"/>
    <property type="match status" value="1"/>
</dbReference>
<evidence type="ECO:0000259" key="12">
    <source>
        <dbReference type="SMART" id="SM00831"/>
    </source>
</evidence>
<dbReference type="InterPro" id="IPR023298">
    <property type="entry name" value="ATPase_P-typ_TM_dom_sf"/>
</dbReference>
<keyword evidence="8" id="KW-1133">Transmembrane helix</keyword>
<evidence type="ECO:0000256" key="2">
    <source>
        <dbReference type="ARBA" id="ARBA00022692"/>
    </source>
</evidence>
<keyword evidence="5" id="KW-0067">ATP-binding</keyword>
<evidence type="ECO:0000313" key="13">
    <source>
        <dbReference type="EMBL" id="GAA4693896.1"/>
    </source>
</evidence>
<name>A0ABP8WQL7_9PSEU</name>
<comment type="subcellular location">
    <subcellularLocation>
        <location evidence="1">Cell membrane</location>
        <topology evidence="1">Multi-pass membrane protein</topology>
    </subcellularLocation>
</comment>
<dbReference type="SUPFAM" id="SSF81665">
    <property type="entry name" value="Calcium ATPase, transmembrane domain M"/>
    <property type="match status" value="1"/>
</dbReference>
<feature type="region of interest" description="Disordered" evidence="11">
    <location>
        <begin position="628"/>
        <end position="654"/>
    </location>
</feature>
<keyword evidence="7" id="KW-1278">Translocase</keyword>
<keyword evidence="6" id="KW-0460">Magnesium</keyword>
<evidence type="ECO:0000256" key="1">
    <source>
        <dbReference type="ARBA" id="ARBA00004651"/>
    </source>
</evidence>
<dbReference type="PRINTS" id="PR00120">
    <property type="entry name" value="HATPASE"/>
</dbReference>
<dbReference type="InterPro" id="IPR018303">
    <property type="entry name" value="ATPase_P-typ_P_site"/>
</dbReference>
<dbReference type="InterPro" id="IPR008250">
    <property type="entry name" value="ATPase_P-typ_transduc_dom_A_sf"/>
</dbReference>
<dbReference type="SFLD" id="SFLDG00002">
    <property type="entry name" value="C1.7:_P-type_atpase_like"/>
    <property type="match status" value="1"/>
</dbReference>
<gene>
    <name evidence="13" type="ORF">GCM10023215_34290</name>
</gene>
<dbReference type="PRINTS" id="PR00119">
    <property type="entry name" value="CATATPASE"/>
</dbReference>
<dbReference type="Proteomes" id="UP001500325">
    <property type="component" value="Unassembled WGS sequence"/>
</dbReference>
<evidence type="ECO:0000256" key="5">
    <source>
        <dbReference type="ARBA" id="ARBA00022840"/>
    </source>
</evidence>
<dbReference type="InterPro" id="IPR023299">
    <property type="entry name" value="ATPase_P-typ_cyto_dom_N"/>
</dbReference>
<evidence type="ECO:0000256" key="3">
    <source>
        <dbReference type="ARBA" id="ARBA00022723"/>
    </source>
</evidence>
<evidence type="ECO:0000313" key="14">
    <source>
        <dbReference type="Proteomes" id="UP001500325"/>
    </source>
</evidence>
<feature type="compositionally biased region" description="Basic and acidic residues" evidence="11">
    <location>
        <begin position="1461"/>
        <end position="1479"/>
    </location>
</feature>
<feature type="compositionally biased region" description="Basic and acidic residues" evidence="11">
    <location>
        <begin position="636"/>
        <end position="653"/>
    </location>
</feature>
<dbReference type="PANTHER" id="PTHR24093">
    <property type="entry name" value="CATION TRANSPORTING ATPASE"/>
    <property type="match status" value="1"/>
</dbReference>